<protein>
    <submittedName>
        <fullName evidence="2">Uncharacterized protein</fullName>
    </submittedName>
</protein>
<feature type="region of interest" description="Disordered" evidence="1">
    <location>
        <begin position="1"/>
        <end position="75"/>
    </location>
</feature>
<accession>A0A833SL32</accession>
<dbReference type="EMBL" id="WNWW01000088">
    <property type="protein sequence ID" value="KAF3430267.1"/>
    <property type="molecule type" value="Genomic_DNA"/>
</dbReference>
<proteinExistence type="predicted"/>
<evidence type="ECO:0000313" key="3">
    <source>
        <dbReference type="Proteomes" id="UP000655588"/>
    </source>
</evidence>
<name>A0A833SL32_9HYME</name>
<feature type="compositionally biased region" description="Polar residues" evidence="1">
    <location>
        <begin position="1"/>
        <end position="14"/>
    </location>
</feature>
<sequence>MLENNSPKNTSKRSPGTEMPSRCTRVRDSLSSTRETSTASTWHLSRSRTKDTGPAWRKIVEDDHPAPLNLPSLYY</sequence>
<dbReference type="AlphaFoldDB" id="A0A833SL32"/>
<evidence type="ECO:0000256" key="1">
    <source>
        <dbReference type="SAM" id="MobiDB-lite"/>
    </source>
</evidence>
<feature type="compositionally biased region" description="Polar residues" evidence="1">
    <location>
        <begin position="29"/>
        <end position="44"/>
    </location>
</feature>
<dbReference type="Proteomes" id="UP000655588">
    <property type="component" value="Unassembled WGS sequence"/>
</dbReference>
<reference evidence="2" key="1">
    <citation type="submission" date="2019-11" db="EMBL/GenBank/DDBJ databases">
        <title>The nuclear and mitochondrial genomes of Frieseomelitta varia - a highly eusocial stingless bee (Meliponini) with a permanently sterile worker caste.</title>
        <authorList>
            <person name="Freitas F.C.P."/>
            <person name="Lourenco A.P."/>
            <person name="Nunes F.M.F."/>
            <person name="Paschoal A.R."/>
            <person name="Abreu F.C.P."/>
            <person name="Barbin F.O."/>
            <person name="Bataglia L."/>
            <person name="Cardoso-Junior C.A.M."/>
            <person name="Cervoni M.S."/>
            <person name="Silva S.R."/>
            <person name="Dalarmi F."/>
            <person name="Del Lama M.A."/>
            <person name="Depintor T.S."/>
            <person name="Ferreira K.M."/>
            <person name="Goria P.S."/>
            <person name="Jaskot M.C."/>
            <person name="Lago D.C."/>
            <person name="Luna-Lucena D."/>
            <person name="Moda L.M."/>
            <person name="Nascimento L."/>
            <person name="Pedrino M."/>
            <person name="Rabico F.O."/>
            <person name="Sanches F.C."/>
            <person name="Santos D.E."/>
            <person name="Santos C.G."/>
            <person name="Vieira J."/>
            <person name="Lopes T.F."/>
            <person name="Barchuk A.R."/>
            <person name="Hartfelder K."/>
            <person name="Simoes Z.L.P."/>
            <person name="Bitondi M.M.G."/>
            <person name="Pinheiro D.G."/>
        </authorList>
    </citation>
    <scope>NUCLEOTIDE SEQUENCE</scope>
    <source>
        <strain evidence="2">USP_RPSP 00005682</strain>
        <tissue evidence="2">Whole individual</tissue>
    </source>
</reference>
<gene>
    <name evidence="2" type="ORF">E2986_13218</name>
</gene>
<evidence type="ECO:0000313" key="2">
    <source>
        <dbReference type="EMBL" id="KAF3430267.1"/>
    </source>
</evidence>
<organism evidence="2 3">
    <name type="scientific">Frieseomelitta varia</name>
    <dbReference type="NCBI Taxonomy" id="561572"/>
    <lineage>
        <taxon>Eukaryota</taxon>
        <taxon>Metazoa</taxon>
        <taxon>Ecdysozoa</taxon>
        <taxon>Arthropoda</taxon>
        <taxon>Hexapoda</taxon>
        <taxon>Insecta</taxon>
        <taxon>Pterygota</taxon>
        <taxon>Neoptera</taxon>
        <taxon>Endopterygota</taxon>
        <taxon>Hymenoptera</taxon>
        <taxon>Apocrita</taxon>
        <taxon>Aculeata</taxon>
        <taxon>Apoidea</taxon>
        <taxon>Anthophila</taxon>
        <taxon>Apidae</taxon>
        <taxon>Frieseomelitta</taxon>
    </lineage>
</organism>
<keyword evidence="3" id="KW-1185">Reference proteome</keyword>
<comment type="caution">
    <text evidence="2">The sequence shown here is derived from an EMBL/GenBank/DDBJ whole genome shotgun (WGS) entry which is preliminary data.</text>
</comment>